<evidence type="ECO:0000313" key="3">
    <source>
        <dbReference type="Proteomes" id="UP000247150"/>
    </source>
</evidence>
<keyword evidence="1" id="KW-0446">Lipid-binding</keyword>
<dbReference type="PANTHER" id="PTHR33434:SF2">
    <property type="entry name" value="FATTY ACID-BINDING PROTEIN TM_1468"/>
    <property type="match status" value="1"/>
</dbReference>
<accession>A0A2V3A1J0</accession>
<dbReference type="NCBIfam" id="TIGR00762">
    <property type="entry name" value="DegV"/>
    <property type="match status" value="1"/>
</dbReference>
<evidence type="ECO:0000256" key="1">
    <source>
        <dbReference type="ARBA" id="ARBA00023121"/>
    </source>
</evidence>
<gene>
    <name evidence="2" type="ORF">DFO73_103137</name>
</gene>
<organism evidence="2 3">
    <name type="scientific">Cytobacillus oceanisediminis</name>
    <dbReference type="NCBI Taxonomy" id="665099"/>
    <lineage>
        <taxon>Bacteria</taxon>
        <taxon>Bacillati</taxon>
        <taxon>Bacillota</taxon>
        <taxon>Bacilli</taxon>
        <taxon>Bacillales</taxon>
        <taxon>Bacillaceae</taxon>
        <taxon>Cytobacillus</taxon>
    </lineage>
</organism>
<dbReference type="SUPFAM" id="SSF82549">
    <property type="entry name" value="DAK1/DegV-like"/>
    <property type="match status" value="1"/>
</dbReference>
<dbReference type="OrthoDB" id="1638652at2"/>
<reference evidence="2 3" key="1">
    <citation type="submission" date="2018-05" db="EMBL/GenBank/DDBJ databases">
        <title>Freshwater and sediment microbial communities from various areas in North America, analyzing microbe dynamics in response to fracking.</title>
        <authorList>
            <person name="Lamendella R."/>
        </authorList>
    </citation>
    <scope>NUCLEOTIDE SEQUENCE [LARGE SCALE GENOMIC DNA]</scope>
    <source>
        <strain evidence="2 3">15_TX</strain>
    </source>
</reference>
<name>A0A2V3A1J0_9BACI</name>
<dbReference type="InterPro" id="IPR003797">
    <property type="entry name" value="DegV"/>
</dbReference>
<dbReference type="Gene3D" id="3.30.1180.10">
    <property type="match status" value="1"/>
</dbReference>
<dbReference type="GO" id="GO:0008289">
    <property type="term" value="F:lipid binding"/>
    <property type="evidence" value="ECO:0007669"/>
    <property type="project" value="UniProtKB-KW"/>
</dbReference>
<dbReference type="EMBL" id="QGTW01000003">
    <property type="protein sequence ID" value="PWW30255.1"/>
    <property type="molecule type" value="Genomic_DNA"/>
</dbReference>
<sequence>MAKVAWVTDSTAFLNEDLRNHPDLYQIPMTIIMDGKEYTDGVDLTSEELYARLKTLETPPKTSQPAIGAFQDLYEKLKENYDYIIAVLVSAKLSGTVSSSEQASQLVDIQVYSVDSKILSYPLTRMILKGMEWTETGMEVEDVIKKLEMLRDTGETYVLIGSLEQLHRSGRMSGVQFFLGSMLNVKPIISVHDGELSVREKARSEKKAKDKIVKLLRSAHEKKPLKEVFILYGLHPAEAEEWKEELQGEFPNIKFGCYSLGATIGVHAGENTLGVSWLNGLD</sequence>
<dbReference type="Proteomes" id="UP000247150">
    <property type="component" value="Unassembled WGS sequence"/>
</dbReference>
<dbReference type="PANTHER" id="PTHR33434">
    <property type="entry name" value="DEGV DOMAIN-CONTAINING PROTEIN DR_1986-RELATED"/>
    <property type="match status" value="1"/>
</dbReference>
<dbReference type="Gene3D" id="3.40.50.10170">
    <property type="match status" value="1"/>
</dbReference>
<evidence type="ECO:0000313" key="2">
    <source>
        <dbReference type="EMBL" id="PWW30255.1"/>
    </source>
</evidence>
<comment type="caution">
    <text evidence="2">The sequence shown here is derived from an EMBL/GenBank/DDBJ whole genome shotgun (WGS) entry which is preliminary data.</text>
</comment>
<dbReference type="InterPro" id="IPR043168">
    <property type="entry name" value="DegV_C"/>
</dbReference>
<dbReference type="RefSeq" id="WP_110064136.1">
    <property type="nucleotide sequence ID" value="NZ_QGTW01000003.1"/>
</dbReference>
<proteinExistence type="predicted"/>
<protein>
    <submittedName>
        <fullName evidence="2">DegV family protein with EDD domain</fullName>
    </submittedName>
</protein>
<dbReference type="AlphaFoldDB" id="A0A2V3A1J0"/>
<dbReference type="Pfam" id="PF02645">
    <property type="entry name" value="DegV"/>
    <property type="match status" value="1"/>
</dbReference>
<dbReference type="InterPro" id="IPR050270">
    <property type="entry name" value="DegV_domain_contain"/>
</dbReference>
<dbReference type="PROSITE" id="PS51482">
    <property type="entry name" value="DEGV"/>
    <property type="match status" value="1"/>
</dbReference>